<feature type="compositionally biased region" description="Low complexity" evidence="2">
    <location>
        <begin position="69"/>
        <end position="81"/>
    </location>
</feature>
<feature type="region of interest" description="Disordered" evidence="2">
    <location>
        <begin position="1011"/>
        <end position="1039"/>
    </location>
</feature>
<keyword evidence="1" id="KW-0175">Coiled coil</keyword>
<dbReference type="Proteomes" id="UP000734854">
    <property type="component" value="Unassembled WGS sequence"/>
</dbReference>
<dbReference type="PANTHER" id="PTHR33414">
    <property type="entry name" value="PROTEIN PLASTID MOVEMENT IMPAIRED 1-RELATED 1"/>
    <property type="match status" value="1"/>
</dbReference>
<keyword evidence="5" id="KW-1185">Reference proteome</keyword>
<evidence type="ECO:0000313" key="4">
    <source>
        <dbReference type="EMBL" id="KAG6502552.1"/>
    </source>
</evidence>
<dbReference type="Pfam" id="PF10358">
    <property type="entry name" value="NT-C2"/>
    <property type="match status" value="1"/>
</dbReference>
<reference evidence="4 5" key="1">
    <citation type="submission" date="2020-08" db="EMBL/GenBank/DDBJ databases">
        <title>Plant Genome Project.</title>
        <authorList>
            <person name="Zhang R.-G."/>
        </authorList>
    </citation>
    <scope>NUCLEOTIDE SEQUENCE [LARGE SCALE GENOMIC DNA]</scope>
    <source>
        <tissue evidence="4">Rhizome</tissue>
    </source>
</reference>
<dbReference type="InterPro" id="IPR019448">
    <property type="entry name" value="NT-C2"/>
</dbReference>
<evidence type="ECO:0000313" key="5">
    <source>
        <dbReference type="Proteomes" id="UP000734854"/>
    </source>
</evidence>
<accession>A0A8J5GF12</accession>
<feature type="region of interest" description="Disordered" evidence="2">
    <location>
        <begin position="1"/>
        <end position="23"/>
    </location>
</feature>
<dbReference type="AlphaFoldDB" id="A0A8J5GF12"/>
<feature type="region of interest" description="Disordered" evidence="2">
    <location>
        <begin position="41"/>
        <end position="83"/>
    </location>
</feature>
<gene>
    <name evidence="4" type="ORF">ZIOFF_034836</name>
</gene>
<feature type="coiled-coil region" evidence="1">
    <location>
        <begin position="612"/>
        <end position="639"/>
    </location>
</feature>
<evidence type="ECO:0000259" key="3">
    <source>
        <dbReference type="PROSITE" id="PS51840"/>
    </source>
</evidence>
<dbReference type="OrthoDB" id="2019483at2759"/>
<dbReference type="Pfam" id="PF21745">
    <property type="entry name" value="PMI1_PMIR1-2_C"/>
    <property type="match status" value="1"/>
</dbReference>
<name>A0A8J5GF12_ZINOF</name>
<proteinExistence type="predicted"/>
<dbReference type="InterPro" id="IPR039614">
    <property type="entry name" value="PMI1-like"/>
</dbReference>
<feature type="compositionally biased region" description="Basic and acidic residues" evidence="2">
    <location>
        <begin position="1025"/>
        <end position="1039"/>
    </location>
</feature>
<evidence type="ECO:0000256" key="2">
    <source>
        <dbReference type="SAM" id="MobiDB-lite"/>
    </source>
</evidence>
<comment type="caution">
    <text evidence="4">The sequence shown here is derived from an EMBL/GenBank/DDBJ whole genome shotgun (WGS) entry which is preliminary data.</text>
</comment>
<sequence length="1152" mass="126524">MIGRAASGQGNRESPHGGLPAAGDYDHLELLHEIEALGKALSLDPKHQRRRLPPPPSSEERVALSAGCSSPASSVSSSSSLKGKEKKKTSSLWGWNPIKKALSQITGQRRFVCCFSLHVHYIEGLPTALSGVPLVVQWRRTTDPASSSVSTSPSRVVRGVVQFEETLTYRCAVQGARTGRSGTAKYEARHFLIYPSLAGGVAELDLGRHLVDVTRVLPATLEELEDEKTFGNWRTSYRLSGKARGASLNVSFGFSLVRNESLIGAGPLDWEKGERKVSEDSELDLMNTQNSPLEEVKVLHAVLPRSTIEISQKANVAGKLDTQNLNTSMDMLKPCMLPEPDKGSDEWDCNDPDFMVIEHGAEILSGDQTCKAVVDATTFHAEYKGNKEGPGMKLDKPDGEARIERPIMESSKPHIDEAALRDNLDLQVILQEERVGTKSYESAQEGSCHSSLNMQESTLLNVDTMNHADKTQGDEQLTADSAREELNTIFQSTSALEQGEFDTSNIGYKPMEQLNHGDVDSSYKMASLSRSRSIDAVTESVANEFLSVLGIEHNPCGLSTDSEPESPREKLWKQFEKESLASGSDFFGPDHGIEQLSYWGDFSDDLNLSLMVHEVEKELQKINMRMNNSKSRVEILEDAETEVLIQEWGLNENNFNFSPPRSSGAFGSPIDLPSEEPLELPPLGEGLGPIVQTKDGGFLRSMSPLLFTNAKNKGKLIMQVSSPVVVPAEMGSGMMEILQRLASEGLEKLSRQASKLMPLEDITGKTMQQIAWDSVTALDSCESHVKNHYPNAVQNVSVRRKKSNSLALSFNGREVSEYITLEDLALLAMDKIEVLSFEGLRIQTGTSNEEAPSNIIPQSIGDISTLESRGAKSSWSLDLEGTSGLQLLNVKESDDDTDGLMGLSLSLDEWMKLDSGIIDHEDQDSDRISKILLAHHANSVDMICSGWNGDKRGKRSGKKWGFLGDNFTVALMVQLRDPLRNYEPVGMPMLALIQVKRVFLPRKPGKIYCNASKKGNNEEQDEVETETKPLDKQEKHEEETIPRFKITEVLVAGLDTEPSKKTIWGDPKQQQSGSGWMLATGMGKPKKRQLMKSKTVVNLSQGKIATSQPGDTLWSITSLVHGNGATVKGLASPKPHTRNPNITLPNGIIKLS</sequence>
<dbReference type="InterPro" id="IPR048972">
    <property type="entry name" value="PMI1_PMIR1-2_C"/>
</dbReference>
<evidence type="ECO:0000256" key="1">
    <source>
        <dbReference type="SAM" id="Coils"/>
    </source>
</evidence>
<dbReference type="PANTHER" id="PTHR33414:SF1">
    <property type="entry name" value="PROTEIN PLASTID MOVEMENT IMPAIRED 1-RELATED 1"/>
    <property type="match status" value="1"/>
</dbReference>
<dbReference type="PROSITE" id="PS51840">
    <property type="entry name" value="C2_NT"/>
    <property type="match status" value="1"/>
</dbReference>
<organism evidence="4 5">
    <name type="scientific">Zingiber officinale</name>
    <name type="common">Ginger</name>
    <name type="synonym">Amomum zingiber</name>
    <dbReference type="NCBI Taxonomy" id="94328"/>
    <lineage>
        <taxon>Eukaryota</taxon>
        <taxon>Viridiplantae</taxon>
        <taxon>Streptophyta</taxon>
        <taxon>Embryophyta</taxon>
        <taxon>Tracheophyta</taxon>
        <taxon>Spermatophyta</taxon>
        <taxon>Magnoliopsida</taxon>
        <taxon>Liliopsida</taxon>
        <taxon>Zingiberales</taxon>
        <taxon>Zingiberaceae</taxon>
        <taxon>Zingiber</taxon>
    </lineage>
</organism>
<protein>
    <recommendedName>
        <fullName evidence="3">C2 NT-type domain-containing protein</fullName>
    </recommendedName>
</protein>
<dbReference type="EMBL" id="JACMSC010000010">
    <property type="protein sequence ID" value="KAG6502552.1"/>
    <property type="molecule type" value="Genomic_DNA"/>
</dbReference>
<feature type="domain" description="C2 NT-type" evidence="3">
    <location>
        <begin position="103"/>
        <end position="256"/>
    </location>
</feature>